<dbReference type="Proteomes" id="UP000005466">
    <property type="component" value="Unassembled WGS sequence"/>
</dbReference>
<feature type="domain" description="Transposase zinc-binding" evidence="1">
    <location>
        <begin position="5"/>
        <end position="34"/>
    </location>
</feature>
<protein>
    <submittedName>
        <fullName evidence="2">IS801 transposase protein</fullName>
    </submittedName>
</protein>
<evidence type="ECO:0000313" key="3">
    <source>
        <dbReference type="Proteomes" id="UP000005466"/>
    </source>
</evidence>
<sequence>NPLRTTCHCRACPSCGKKATDQWIAVQNNRLPDCP</sequence>
<evidence type="ECO:0000259" key="1">
    <source>
        <dbReference type="Pfam" id="PF14319"/>
    </source>
</evidence>
<dbReference type="EMBL" id="ADWY01004036">
    <property type="protein sequence ID" value="EGH19410.1"/>
    <property type="molecule type" value="Genomic_DNA"/>
</dbReference>
<dbReference type="Pfam" id="PF14319">
    <property type="entry name" value="Zn_Tnp_IS91"/>
    <property type="match status" value="1"/>
</dbReference>
<reference evidence="2 3" key="1">
    <citation type="journal article" date="2011" name="PLoS Pathog.">
        <title>Dynamic evolution of pathogenicity revealed by sequencing and comparative genomics of 19 Pseudomonas syringae isolates.</title>
        <authorList>
            <person name="Baltrus D.A."/>
            <person name="Nishimura M.T."/>
            <person name="Romanchuk A."/>
            <person name="Chang J.H."/>
            <person name="Mukhtar M.S."/>
            <person name="Cherkis K."/>
            <person name="Roach J."/>
            <person name="Grant S.R."/>
            <person name="Jones C.D."/>
            <person name="Dangl J.L."/>
        </authorList>
    </citation>
    <scope>NUCLEOTIDE SEQUENCE [LARGE SCALE GENOMIC DNA]</scope>
    <source>
        <strain evidence="3">race 4</strain>
    </source>
</reference>
<feature type="non-terminal residue" evidence="2">
    <location>
        <position position="1"/>
    </location>
</feature>
<dbReference type="InterPro" id="IPR026889">
    <property type="entry name" value="Zn_Tnp"/>
</dbReference>
<gene>
    <name evidence="2" type="ORF">Pgy4_41214</name>
</gene>
<evidence type="ECO:0000313" key="2">
    <source>
        <dbReference type="EMBL" id="EGH19410.1"/>
    </source>
</evidence>
<proteinExistence type="predicted"/>
<feature type="non-terminal residue" evidence="2">
    <location>
        <position position="35"/>
    </location>
</feature>
<organism evidence="2 3">
    <name type="scientific">Pseudomonas savastanoi pv. glycinea str. race 4</name>
    <dbReference type="NCBI Taxonomy" id="875330"/>
    <lineage>
        <taxon>Bacteria</taxon>
        <taxon>Pseudomonadati</taxon>
        <taxon>Pseudomonadota</taxon>
        <taxon>Gammaproteobacteria</taxon>
        <taxon>Pseudomonadales</taxon>
        <taxon>Pseudomonadaceae</taxon>
        <taxon>Pseudomonas</taxon>
    </lineage>
</organism>
<name>F3CJG8_PSESG</name>
<accession>F3CJG8</accession>
<dbReference type="AlphaFoldDB" id="F3CJG8"/>
<comment type="caution">
    <text evidence="2">The sequence shown here is derived from an EMBL/GenBank/DDBJ whole genome shotgun (WGS) entry which is preliminary data.</text>
</comment>